<name>A0A6J5N366_9CAUD</name>
<protein>
    <submittedName>
        <fullName evidence="1">Uncharacterized protein</fullName>
    </submittedName>
</protein>
<reference evidence="1" key="1">
    <citation type="submission" date="2020-04" db="EMBL/GenBank/DDBJ databases">
        <authorList>
            <person name="Chiriac C."/>
            <person name="Salcher M."/>
            <person name="Ghai R."/>
            <person name="Kavagutti S V."/>
        </authorList>
    </citation>
    <scope>NUCLEOTIDE SEQUENCE</scope>
</reference>
<accession>A0A6J5N366</accession>
<gene>
    <name evidence="1" type="ORF">UFOVP620_52</name>
</gene>
<organism evidence="1">
    <name type="scientific">uncultured Caudovirales phage</name>
    <dbReference type="NCBI Taxonomy" id="2100421"/>
    <lineage>
        <taxon>Viruses</taxon>
        <taxon>Duplodnaviria</taxon>
        <taxon>Heunggongvirae</taxon>
        <taxon>Uroviricota</taxon>
        <taxon>Caudoviricetes</taxon>
        <taxon>Peduoviridae</taxon>
        <taxon>Maltschvirus</taxon>
        <taxon>Maltschvirus maltsch</taxon>
    </lineage>
</organism>
<sequence length="62" mass="7311">MPTIISDNVLEWKLREMARKSGKKYEPEPTNPYAKLNEDELKHQQSLINEVLEQSKLKEIDN</sequence>
<proteinExistence type="predicted"/>
<dbReference type="EMBL" id="LR796576">
    <property type="protein sequence ID" value="CAB4153152.1"/>
    <property type="molecule type" value="Genomic_DNA"/>
</dbReference>
<evidence type="ECO:0000313" key="1">
    <source>
        <dbReference type="EMBL" id="CAB4153152.1"/>
    </source>
</evidence>